<dbReference type="Gene3D" id="3.40.50.150">
    <property type="entry name" value="Vaccinia Virus protein VP39"/>
    <property type="match status" value="1"/>
</dbReference>
<name>A0A6N6VVE7_9BACT</name>
<dbReference type="InterPro" id="IPR050723">
    <property type="entry name" value="CFA/CMAS"/>
</dbReference>
<organism evidence="2 3">
    <name type="scientific">Silvanigrella paludirubra</name>
    <dbReference type="NCBI Taxonomy" id="2499159"/>
    <lineage>
        <taxon>Bacteria</taxon>
        <taxon>Pseudomonadati</taxon>
        <taxon>Bdellovibrionota</taxon>
        <taxon>Oligoflexia</taxon>
        <taxon>Silvanigrellales</taxon>
        <taxon>Silvanigrellaceae</taxon>
        <taxon>Silvanigrella</taxon>
    </lineage>
</organism>
<gene>
    <name evidence="2" type="ORF">GCL60_05610</name>
</gene>
<dbReference type="AlphaFoldDB" id="A0A6N6VVE7"/>
<accession>A0A6N6VVE7</accession>
<sequence>MESNLNYDNYFEKQWTEYKNIVTSNILFHNELHFYLLKTLEEYCKKINNNITLVDLGCGDSSNIISVLKNFKIKKYIGVDNTKLSINLSSKNLQELECEKELHLNEMDDFIYKMSDNSIDIIFSSFALHHIRHDRKKIFIEECNKKLKKEGILFIADPLLNDSNCQNDFINEFEKRMIENNLNPTEINEMITHCKKFDYHESISFYQDLCLKLNWCNFNILFSSNFISFFTFIK</sequence>
<dbReference type="EMBL" id="WFLM01000002">
    <property type="protein sequence ID" value="KAB8039739.1"/>
    <property type="molecule type" value="Genomic_DNA"/>
</dbReference>
<keyword evidence="2" id="KW-0489">Methyltransferase</keyword>
<dbReference type="InterPro" id="IPR025714">
    <property type="entry name" value="Methyltranfer_dom"/>
</dbReference>
<dbReference type="Proteomes" id="UP000437748">
    <property type="component" value="Unassembled WGS sequence"/>
</dbReference>
<dbReference type="OrthoDB" id="552816at2"/>
<dbReference type="InterPro" id="IPR029063">
    <property type="entry name" value="SAM-dependent_MTases_sf"/>
</dbReference>
<evidence type="ECO:0000313" key="2">
    <source>
        <dbReference type="EMBL" id="KAB8039739.1"/>
    </source>
</evidence>
<proteinExistence type="predicted"/>
<dbReference type="SUPFAM" id="SSF53335">
    <property type="entry name" value="S-adenosyl-L-methionine-dependent methyltransferases"/>
    <property type="match status" value="1"/>
</dbReference>
<dbReference type="GO" id="GO:0008757">
    <property type="term" value="F:S-adenosylmethionine-dependent methyltransferase activity"/>
    <property type="evidence" value="ECO:0007669"/>
    <property type="project" value="InterPro"/>
</dbReference>
<keyword evidence="2" id="KW-0808">Transferase</keyword>
<keyword evidence="3" id="KW-1185">Reference proteome</keyword>
<reference evidence="2 3" key="1">
    <citation type="submission" date="2019-10" db="EMBL/GenBank/DDBJ databases">
        <title>New species of Slilvanegrellaceae.</title>
        <authorList>
            <person name="Pitt A."/>
            <person name="Hahn M.W."/>
        </authorList>
    </citation>
    <scope>NUCLEOTIDE SEQUENCE [LARGE SCALE GENOMIC DNA]</scope>
    <source>
        <strain evidence="2 3">SP-Ram-0.45-NSY-1</strain>
    </source>
</reference>
<evidence type="ECO:0000313" key="3">
    <source>
        <dbReference type="Proteomes" id="UP000437748"/>
    </source>
</evidence>
<protein>
    <submittedName>
        <fullName evidence="2">Methyltransferase domain-containing protein</fullName>
    </submittedName>
</protein>
<dbReference type="PANTHER" id="PTHR43667:SF2">
    <property type="entry name" value="FATTY ACID C-METHYL TRANSFERASE"/>
    <property type="match status" value="1"/>
</dbReference>
<feature type="domain" description="Methyltransferase" evidence="1">
    <location>
        <begin position="48"/>
        <end position="178"/>
    </location>
</feature>
<dbReference type="Pfam" id="PF13847">
    <property type="entry name" value="Methyltransf_31"/>
    <property type="match status" value="1"/>
</dbReference>
<dbReference type="GO" id="GO:0032259">
    <property type="term" value="P:methylation"/>
    <property type="evidence" value="ECO:0007669"/>
    <property type="project" value="UniProtKB-KW"/>
</dbReference>
<dbReference type="RefSeq" id="WP_153419187.1">
    <property type="nucleotide sequence ID" value="NZ_WFLM01000002.1"/>
</dbReference>
<dbReference type="CDD" id="cd02440">
    <property type="entry name" value="AdoMet_MTases"/>
    <property type="match status" value="1"/>
</dbReference>
<evidence type="ECO:0000259" key="1">
    <source>
        <dbReference type="Pfam" id="PF13847"/>
    </source>
</evidence>
<dbReference type="PANTHER" id="PTHR43667">
    <property type="entry name" value="CYCLOPROPANE-FATTY-ACYL-PHOSPHOLIPID SYNTHASE"/>
    <property type="match status" value="1"/>
</dbReference>
<comment type="caution">
    <text evidence="2">The sequence shown here is derived from an EMBL/GenBank/DDBJ whole genome shotgun (WGS) entry which is preliminary data.</text>
</comment>